<dbReference type="Pfam" id="PF00654">
    <property type="entry name" value="Voltage_CLC"/>
    <property type="match status" value="1"/>
</dbReference>
<evidence type="ECO:0000256" key="3">
    <source>
        <dbReference type="ARBA" id="ARBA00022475"/>
    </source>
</evidence>
<dbReference type="InterPro" id="IPR001611">
    <property type="entry name" value="Leu-rich_rpt"/>
</dbReference>
<reference evidence="11 12" key="1">
    <citation type="journal article" date="2014" name="Nat. Genet.">
        <title>Genome sequence of the hot pepper provides insights into the evolution of pungency in Capsicum species.</title>
        <authorList>
            <person name="Kim S."/>
            <person name="Park M."/>
            <person name="Yeom S.I."/>
            <person name="Kim Y.M."/>
            <person name="Lee J.M."/>
            <person name="Lee H.A."/>
            <person name="Seo E."/>
            <person name="Choi J."/>
            <person name="Cheong K."/>
            <person name="Kim K.T."/>
            <person name="Jung K."/>
            <person name="Lee G.W."/>
            <person name="Oh S.K."/>
            <person name="Bae C."/>
            <person name="Kim S.B."/>
            <person name="Lee H.Y."/>
            <person name="Kim S.Y."/>
            <person name="Kim M.S."/>
            <person name="Kang B.C."/>
            <person name="Jo Y.D."/>
            <person name="Yang H.B."/>
            <person name="Jeong H.J."/>
            <person name="Kang W.H."/>
            <person name="Kwon J.K."/>
            <person name="Shin C."/>
            <person name="Lim J.Y."/>
            <person name="Park J.H."/>
            <person name="Huh J.H."/>
            <person name="Kim J.S."/>
            <person name="Kim B.D."/>
            <person name="Cohen O."/>
            <person name="Paran I."/>
            <person name="Suh M.C."/>
            <person name="Lee S.B."/>
            <person name="Kim Y.K."/>
            <person name="Shin Y."/>
            <person name="Noh S.J."/>
            <person name="Park J."/>
            <person name="Seo Y.S."/>
            <person name="Kwon S.Y."/>
            <person name="Kim H.A."/>
            <person name="Park J.M."/>
            <person name="Kim H.J."/>
            <person name="Choi S.B."/>
            <person name="Bosland P.W."/>
            <person name="Reeves G."/>
            <person name="Jo S.H."/>
            <person name="Lee B.W."/>
            <person name="Cho H.T."/>
            <person name="Choi H.S."/>
            <person name="Lee M.S."/>
            <person name="Yu Y."/>
            <person name="Do Choi Y."/>
            <person name="Park B.S."/>
            <person name="van Deynze A."/>
            <person name="Ashrafi H."/>
            <person name="Hill T."/>
            <person name="Kim W.T."/>
            <person name="Pai H.S."/>
            <person name="Ahn H.K."/>
            <person name="Yeam I."/>
            <person name="Giovannoni J.J."/>
            <person name="Rose J.K."/>
            <person name="Sorensen I."/>
            <person name="Lee S.J."/>
            <person name="Kim R.W."/>
            <person name="Choi I.Y."/>
            <person name="Choi B.S."/>
            <person name="Lim J.S."/>
            <person name="Lee Y.H."/>
            <person name="Choi D."/>
        </authorList>
    </citation>
    <scope>NUCLEOTIDE SEQUENCE [LARGE SCALE GENOMIC DNA]</scope>
    <source>
        <strain evidence="12">cv. CM334</strain>
    </source>
</reference>
<dbReference type="Gene3D" id="1.10.3080.10">
    <property type="entry name" value="Clc chloride channel"/>
    <property type="match status" value="1"/>
</dbReference>
<evidence type="ECO:0000256" key="1">
    <source>
        <dbReference type="ARBA" id="ARBA00004141"/>
    </source>
</evidence>
<dbReference type="Proteomes" id="UP000222542">
    <property type="component" value="Unassembled WGS sequence"/>
</dbReference>
<evidence type="ECO:0000256" key="5">
    <source>
        <dbReference type="ARBA" id="ARBA00022692"/>
    </source>
</evidence>
<sequence>HKKMELLKNAGVDPEEKLLQSLSTTLDTTTAPMTTPKKSFGRRSSLLDKMLDEDYEMGSHMTNRRPGLLLSTVRALDNVGLDIQQVVISYFNGFAFEIFRAETNFILNCRELYSNNIEGKIPKELGNVENLVSMDLYGNKFEGNIPKSFAKLKSLRFLRLNDNKLIGSIPRELTTLPNLKVLDVSHNDLCGTIPVDGPFESFPMEGNIFSLNTATEFQDTSLLIFFLLYCILGVITVGIVVPSGLFIQIILMGSGYGRLLGIAMRPYTKIDQGLYVVLGAASLMAGSTRMTSIYKIMSELKGLPFLEAHPEPWMRNITVGELAGVRTPVVTLHEIEKGALNENSGTLNWQVDHLINPQLAGESPSLGSLGAESYSQLNRPLTNF</sequence>
<dbReference type="STRING" id="4072.A0A2G2YA55"/>
<keyword evidence="5 10" id="KW-0812">Transmembrane</keyword>
<evidence type="ECO:0000256" key="8">
    <source>
        <dbReference type="ARBA" id="ARBA00022989"/>
    </source>
</evidence>
<keyword evidence="12" id="KW-1185">Reference proteome</keyword>
<comment type="caution">
    <text evidence="11">The sequence shown here is derived from an EMBL/GenBank/DDBJ whole genome shotgun (WGS) entry which is preliminary data.</text>
</comment>
<dbReference type="InterPro" id="IPR001807">
    <property type="entry name" value="ClC"/>
</dbReference>
<evidence type="ECO:0000256" key="10">
    <source>
        <dbReference type="SAM" id="Phobius"/>
    </source>
</evidence>
<protein>
    <submittedName>
        <fullName evidence="11">Uncharacterized protein</fullName>
    </submittedName>
</protein>
<comment type="subcellular location">
    <subcellularLocation>
        <location evidence="2">Cell membrane</location>
    </subcellularLocation>
    <subcellularLocation>
        <location evidence="1">Membrane</location>
        <topology evidence="1">Multi-pass membrane protein</topology>
    </subcellularLocation>
</comment>
<dbReference type="PANTHER" id="PTHR47988">
    <property type="entry name" value="SOMATIC EMBRYOGENESIS RECEPTOR KINASE 1"/>
    <property type="match status" value="1"/>
</dbReference>
<evidence type="ECO:0000256" key="7">
    <source>
        <dbReference type="ARBA" id="ARBA00022737"/>
    </source>
</evidence>
<accession>A0A2G2YA55</accession>
<feature type="transmembrane region" description="Helical" evidence="10">
    <location>
        <begin position="222"/>
        <end position="252"/>
    </location>
</feature>
<feature type="transmembrane region" description="Helical" evidence="10">
    <location>
        <begin position="272"/>
        <end position="291"/>
    </location>
</feature>
<keyword evidence="9 10" id="KW-0472">Membrane</keyword>
<dbReference type="Pfam" id="PF13855">
    <property type="entry name" value="LRR_8"/>
    <property type="match status" value="1"/>
</dbReference>
<evidence type="ECO:0000256" key="6">
    <source>
        <dbReference type="ARBA" id="ARBA00022729"/>
    </source>
</evidence>
<dbReference type="Gene3D" id="3.80.10.10">
    <property type="entry name" value="Ribonuclease Inhibitor"/>
    <property type="match status" value="1"/>
</dbReference>
<dbReference type="PRINTS" id="PR00762">
    <property type="entry name" value="CLCHANNEL"/>
</dbReference>
<evidence type="ECO:0000256" key="9">
    <source>
        <dbReference type="ARBA" id="ARBA00023136"/>
    </source>
</evidence>
<dbReference type="FunFam" id="3.80.10.10:FF:000299">
    <property type="entry name" value="Piriformospora indica-insensitive protein 2"/>
    <property type="match status" value="1"/>
</dbReference>
<dbReference type="InterPro" id="IPR014743">
    <property type="entry name" value="Cl-channel_core"/>
</dbReference>
<name>A0A2G2YA55_CAPAN</name>
<evidence type="ECO:0000256" key="2">
    <source>
        <dbReference type="ARBA" id="ARBA00004236"/>
    </source>
</evidence>
<organism evidence="11 12">
    <name type="scientific">Capsicum annuum</name>
    <name type="common">Capsicum pepper</name>
    <dbReference type="NCBI Taxonomy" id="4072"/>
    <lineage>
        <taxon>Eukaryota</taxon>
        <taxon>Viridiplantae</taxon>
        <taxon>Streptophyta</taxon>
        <taxon>Embryophyta</taxon>
        <taxon>Tracheophyta</taxon>
        <taxon>Spermatophyta</taxon>
        <taxon>Magnoliopsida</taxon>
        <taxon>eudicotyledons</taxon>
        <taxon>Gunneridae</taxon>
        <taxon>Pentapetalae</taxon>
        <taxon>asterids</taxon>
        <taxon>lamiids</taxon>
        <taxon>Solanales</taxon>
        <taxon>Solanaceae</taxon>
        <taxon>Solanoideae</taxon>
        <taxon>Capsiceae</taxon>
        <taxon>Capsicum</taxon>
    </lineage>
</organism>
<gene>
    <name evidence="11" type="ORF">T459_30856</name>
</gene>
<proteinExistence type="predicted"/>
<dbReference type="SUPFAM" id="SSF81340">
    <property type="entry name" value="Clc chloride channel"/>
    <property type="match status" value="1"/>
</dbReference>
<keyword evidence="7" id="KW-0677">Repeat</keyword>
<dbReference type="Gramene" id="PHT66431">
    <property type="protein sequence ID" value="PHT66431"/>
    <property type="gene ID" value="T459_30856"/>
</dbReference>
<dbReference type="EMBL" id="AYRZ02000012">
    <property type="protein sequence ID" value="PHT66431.1"/>
    <property type="molecule type" value="Genomic_DNA"/>
</dbReference>
<dbReference type="SUPFAM" id="SSF52058">
    <property type="entry name" value="L domain-like"/>
    <property type="match status" value="1"/>
</dbReference>
<reference evidence="11 12" key="2">
    <citation type="journal article" date="2017" name="Genome Biol.">
        <title>New reference genome sequences of hot pepper reveal the massive evolution of plant disease-resistance genes by retroduplication.</title>
        <authorList>
            <person name="Kim S."/>
            <person name="Park J."/>
            <person name="Yeom S.I."/>
            <person name="Kim Y.M."/>
            <person name="Seo E."/>
            <person name="Kim K.T."/>
            <person name="Kim M.S."/>
            <person name="Lee J.M."/>
            <person name="Cheong K."/>
            <person name="Shin H.S."/>
            <person name="Kim S.B."/>
            <person name="Han K."/>
            <person name="Lee J."/>
            <person name="Park M."/>
            <person name="Lee H.A."/>
            <person name="Lee H.Y."/>
            <person name="Lee Y."/>
            <person name="Oh S."/>
            <person name="Lee J.H."/>
            <person name="Choi E."/>
            <person name="Choi E."/>
            <person name="Lee S.E."/>
            <person name="Jeon J."/>
            <person name="Kim H."/>
            <person name="Choi G."/>
            <person name="Song H."/>
            <person name="Lee J."/>
            <person name="Lee S.C."/>
            <person name="Kwon J.K."/>
            <person name="Lee H.Y."/>
            <person name="Koo N."/>
            <person name="Hong Y."/>
            <person name="Kim R.W."/>
            <person name="Kang W.H."/>
            <person name="Huh J.H."/>
            <person name="Kang B.C."/>
            <person name="Yang T.J."/>
            <person name="Lee Y.H."/>
            <person name="Bennetzen J.L."/>
            <person name="Choi D."/>
        </authorList>
    </citation>
    <scope>NUCLEOTIDE SEQUENCE [LARGE SCALE GENOMIC DNA]</scope>
    <source>
        <strain evidence="12">cv. CM334</strain>
    </source>
</reference>
<feature type="non-terminal residue" evidence="11">
    <location>
        <position position="1"/>
    </location>
</feature>
<keyword evidence="8 10" id="KW-1133">Transmembrane helix</keyword>
<dbReference type="InterPro" id="IPR032675">
    <property type="entry name" value="LRR_dom_sf"/>
</dbReference>
<evidence type="ECO:0000256" key="4">
    <source>
        <dbReference type="ARBA" id="ARBA00022614"/>
    </source>
</evidence>
<keyword evidence="3" id="KW-1003">Cell membrane</keyword>
<keyword evidence="4" id="KW-0433">Leucine-rich repeat</keyword>
<dbReference type="GO" id="GO:0015108">
    <property type="term" value="F:chloride transmembrane transporter activity"/>
    <property type="evidence" value="ECO:0007669"/>
    <property type="project" value="InterPro"/>
</dbReference>
<keyword evidence="6" id="KW-0732">Signal</keyword>
<dbReference type="GO" id="GO:0005886">
    <property type="term" value="C:plasma membrane"/>
    <property type="evidence" value="ECO:0007669"/>
    <property type="project" value="UniProtKB-SubCell"/>
</dbReference>
<evidence type="ECO:0000313" key="12">
    <source>
        <dbReference type="Proteomes" id="UP000222542"/>
    </source>
</evidence>
<dbReference type="AlphaFoldDB" id="A0A2G2YA55"/>
<evidence type="ECO:0000313" key="11">
    <source>
        <dbReference type="EMBL" id="PHT66431.1"/>
    </source>
</evidence>